<sequence length="161" mass="19157">MPEQKTYWDIRRVEGKRIVLELFDQNNMVLRMAEKFLKNNAVRARLSATFRPESGKKTNPQMRYYRGHLLPCIHDAMVELGNNFEIDQTHDLLKDMFYNERMYIEGLDQEMKIHESLASAGKERMSKFINKCFVFAREDLGILVHTPEEYYSMIKKLSEKK</sequence>
<dbReference type="EMBL" id="JBDODL010002452">
    <property type="protein sequence ID" value="MES1922239.1"/>
    <property type="molecule type" value="Genomic_DNA"/>
</dbReference>
<proteinExistence type="predicted"/>
<dbReference type="Gene3D" id="1.10.3790.10">
    <property type="entry name" value="NinB"/>
    <property type="match status" value="1"/>
</dbReference>
<reference evidence="1 2" key="1">
    <citation type="journal article" date="2024" name="BMC Biol.">
        <title>Comparative genomics of Ascetosporea gives new insight into the evolutionary basis for animal parasitism in Rhizaria.</title>
        <authorList>
            <person name="Hiltunen Thoren M."/>
            <person name="Onut-Brannstrom I."/>
            <person name="Alfjorden A."/>
            <person name="Peckova H."/>
            <person name="Swords F."/>
            <person name="Hooper C."/>
            <person name="Holzer A.S."/>
            <person name="Bass D."/>
            <person name="Burki F."/>
        </authorList>
    </citation>
    <scope>NUCLEOTIDE SEQUENCE [LARGE SCALE GENOMIC DNA]</scope>
    <source>
        <strain evidence="1">20-A016</strain>
    </source>
</reference>
<gene>
    <name evidence="1" type="ORF">MHBO_003747</name>
</gene>
<evidence type="ECO:0000313" key="2">
    <source>
        <dbReference type="Proteomes" id="UP001439008"/>
    </source>
</evidence>
<name>A0ABV2ARS3_9EUKA</name>
<organism evidence="1 2">
    <name type="scientific">Bonamia ostreae</name>
    <dbReference type="NCBI Taxonomy" id="126728"/>
    <lineage>
        <taxon>Eukaryota</taxon>
        <taxon>Sar</taxon>
        <taxon>Rhizaria</taxon>
        <taxon>Endomyxa</taxon>
        <taxon>Ascetosporea</taxon>
        <taxon>Haplosporida</taxon>
        <taxon>Bonamia</taxon>
    </lineage>
</organism>
<accession>A0ABV2ARS3</accession>
<comment type="caution">
    <text evidence="1">The sequence shown here is derived from an EMBL/GenBank/DDBJ whole genome shotgun (WGS) entry which is preliminary data.</text>
</comment>
<protein>
    <submittedName>
        <fullName evidence="1">Uncharacterized protein</fullName>
    </submittedName>
</protein>
<evidence type="ECO:0000313" key="1">
    <source>
        <dbReference type="EMBL" id="MES1922239.1"/>
    </source>
</evidence>
<dbReference type="Proteomes" id="UP001439008">
    <property type="component" value="Unassembled WGS sequence"/>
</dbReference>
<keyword evidence="2" id="KW-1185">Reference proteome</keyword>
<dbReference type="InterPro" id="IPR036619">
    <property type="entry name" value="NinB_sf"/>
</dbReference>